<name>A0A5J5EZV3_9PEZI</name>
<dbReference type="AlphaFoldDB" id="A0A5J5EZV3"/>
<dbReference type="InParanoid" id="A0A5J5EZV3"/>
<proteinExistence type="predicted"/>
<organism evidence="2 3">
    <name type="scientific">Sphaerosporella brunnea</name>
    <dbReference type="NCBI Taxonomy" id="1250544"/>
    <lineage>
        <taxon>Eukaryota</taxon>
        <taxon>Fungi</taxon>
        <taxon>Dikarya</taxon>
        <taxon>Ascomycota</taxon>
        <taxon>Pezizomycotina</taxon>
        <taxon>Pezizomycetes</taxon>
        <taxon>Pezizales</taxon>
        <taxon>Pyronemataceae</taxon>
        <taxon>Sphaerosporella</taxon>
    </lineage>
</organism>
<dbReference type="EMBL" id="VXIS01000067">
    <property type="protein sequence ID" value="KAA8908504.1"/>
    <property type="molecule type" value="Genomic_DNA"/>
</dbReference>
<feature type="compositionally biased region" description="Polar residues" evidence="1">
    <location>
        <begin position="1"/>
        <end position="36"/>
    </location>
</feature>
<gene>
    <name evidence="2" type="ORF">FN846DRAFT_906105</name>
</gene>
<feature type="region of interest" description="Disordered" evidence="1">
    <location>
        <begin position="1"/>
        <end position="54"/>
    </location>
</feature>
<feature type="region of interest" description="Disordered" evidence="1">
    <location>
        <begin position="73"/>
        <end position="94"/>
    </location>
</feature>
<sequence>MSAPTARQTRSTRLTPTSVGSTASSCSAANQPSSEIEGSAIAPTTNTPSASPTLNNNVVQRVLAAFSSEERESALARLPTPRDHGSASAPSASDLEGNGLPFTLATHIAPPAAHIALATTNHAIVSIHDRYPAIDPTYLKQILENRFQPENIIKRWCSAKAASSAATKRLRFGTSRRRR</sequence>
<evidence type="ECO:0000313" key="2">
    <source>
        <dbReference type="EMBL" id="KAA8908504.1"/>
    </source>
</evidence>
<dbReference type="PROSITE" id="PS51257">
    <property type="entry name" value="PROKAR_LIPOPROTEIN"/>
    <property type="match status" value="1"/>
</dbReference>
<evidence type="ECO:0000313" key="3">
    <source>
        <dbReference type="Proteomes" id="UP000326924"/>
    </source>
</evidence>
<reference evidence="2 3" key="1">
    <citation type="submission" date="2019-09" db="EMBL/GenBank/DDBJ databases">
        <title>Draft genome of the ectomycorrhizal ascomycete Sphaerosporella brunnea.</title>
        <authorList>
            <consortium name="DOE Joint Genome Institute"/>
            <person name="Benucci G.M."/>
            <person name="Marozzi G."/>
            <person name="Antonielli L."/>
            <person name="Sanchez S."/>
            <person name="Marco P."/>
            <person name="Wang X."/>
            <person name="Falini L.B."/>
            <person name="Barry K."/>
            <person name="Haridas S."/>
            <person name="Lipzen A."/>
            <person name="Labutti K."/>
            <person name="Grigoriev I.V."/>
            <person name="Murat C."/>
            <person name="Martin F."/>
            <person name="Albertini E."/>
            <person name="Donnini D."/>
            <person name="Bonito G."/>
        </authorList>
    </citation>
    <scope>NUCLEOTIDE SEQUENCE [LARGE SCALE GENOMIC DNA]</scope>
    <source>
        <strain evidence="2 3">Sb_GMNB300</strain>
    </source>
</reference>
<comment type="caution">
    <text evidence="2">The sequence shown here is derived from an EMBL/GenBank/DDBJ whole genome shotgun (WGS) entry which is preliminary data.</text>
</comment>
<dbReference type="Proteomes" id="UP000326924">
    <property type="component" value="Unassembled WGS sequence"/>
</dbReference>
<feature type="compositionally biased region" description="Basic and acidic residues" evidence="1">
    <location>
        <begin position="73"/>
        <end position="85"/>
    </location>
</feature>
<feature type="compositionally biased region" description="Low complexity" evidence="1">
    <location>
        <begin position="39"/>
        <end position="54"/>
    </location>
</feature>
<evidence type="ECO:0000256" key="1">
    <source>
        <dbReference type="SAM" id="MobiDB-lite"/>
    </source>
</evidence>
<keyword evidence="3" id="KW-1185">Reference proteome</keyword>
<accession>A0A5J5EZV3</accession>
<protein>
    <submittedName>
        <fullName evidence="2">Uncharacterized protein</fullName>
    </submittedName>
</protein>